<dbReference type="SUPFAM" id="SSF52540">
    <property type="entry name" value="P-loop containing nucleoside triphosphate hydrolases"/>
    <property type="match status" value="1"/>
</dbReference>
<keyword evidence="3" id="KW-1185">Reference proteome</keyword>
<dbReference type="EMBL" id="FODS01000038">
    <property type="protein sequence ID" value="SEP20939.1"/>
    <property type="molecule type" value="Genomic_DNA"/>
</dbReference>
<organism evidence="2 3">
    <name type="scientific">Salinihabitans flavidus</name>
    <dbReference type="NCBI Taxonomy" id="569882"/>
    <lineage>
        <taxon>Bacteria</taxon>
        <taxon>Pseudomonadati</taxon>
        <taxon>Pseudomonadota</taxon>
        <taxon>Alphaproteobacteria</taxon>
        <taxon>Rhodobacterales</taxon>
        <taxon>Roseobacteraceae</taxon>
        <taxon>Salinihabitans</taxon>
    </lineage>
</organism>
<dbReference type="Proteomes" id="UP000198893">
    <property type="component" value="Unassembled WGS sequence"/>
</dbReference>
<dbReference type="STRING" id="569882.SAMN04490248_13822"/>
<dbReference type="PANTHER" id="PTHR32182:SF22">
    <property type="entry name" value="ATP-DEPENDENT ENDONUCLEASE, OLD FAMILY-RELATED"/>
    <property type="match status" value="1"/>
</dbReference>
<dbReference type="InterPro" id="IPR027417">
    <property type="entry name" value="P-loop_NTPase"/>
</dbReference>
<evidence type="ECO:0000313" key="3">
    <source>
        <dbReference type="Proteomes" id="UP000198893"/>
    </source>
</evidence>
<protein>
    <submittedName>
        <fullName evidence="2">AAA domain-containing protein</fullName>
    </submittedName>
</protein>
<evidence type="ECO:0000259" key="1">
    <source>
        <dbReference type="Pfam" id="PF13175"/>
    </source>
</evidence>
<dbReference type="GO" id="GO:0000731">
    <property type="term" value="P:DNA synthesis involved in DNA repair"/>
    <property type="evidence" value="ECO:0007669"/>
    <property type="project" value="TreeGrafter"/>
</dbReference>
<dbReference type="PANTHER" id="PTHR32182">
    <property type="entry name" value="DNA REPLICATION AND REPAIR PROTEIN RECF"/>
    <property type="match status" value="1"/>
</dbReference>
<dbReference type="AlphaFoldDB" id="A0A1H8VZW3"/>
<proteinExistence type="predicted"/>
<dbReference type="Pfam" id="PF13175">
    <property type="entry name" value="AAA_15"/>
    <property type="match status" value="1"/>
</dbReference>
<gene>
    <name evidence="2" type="ORF">SAMN04490248_13822</name>
</gene>
<dbReference type="RefSeq" id="WP_175483314.1">
    <property type="nucleotide sequence ID" value="NZ_FODS01000038.1"/>
</dbReference>
<name>A0A1H8VZW3_9RHOB</name>
<reference evidence="2 3" key="1">
    <citation type="submission" date="2016-10" db="EMBL/GenBank/DDBJ databases">
        <authorList>
            <person name="de Groot N.N."/>
        </authorList>
    </citation>
    <scope>NUCLEOTIDE SEQUENCE [LARGE SCALE GENOMIC DNA]</scope>
    <source>
        <strain evidence="2 3">DSM 27842</strain>
    </source>
</reference>
<dbReference type="GO" id="GO:0006302">
    <property type="term" value="P:double-strand break repair"/>
    <property type="evidence" value="ECO:0007669"/>
    <property type="project" value="TreeGrafter"/>
</dbReference>
<evidence type="ECO:0000313" key="2">
    <source>
        <dbReference type="EMBL" id="SEP20939.1"/>
    </source>
</evidence>
<dbReference type="Gene3D" id="3.40.50.300">
    <property type="entry name" value="P-loop containing nucleotide triphosphate hydrolases"/>
    <property type="match status" value="1"/>
</dbReference>
<feature type="domain" description="Endonuclease GajA/Old nuclease/RecF-like AAA" evidence="1">
    <location>
        <begin position="1"/>
        <end position="200"/>
    </location>
</feature>
<sequence length="202" mass="22207">MRIKKVILENFRGYQVRTEVSLDQFTALIGRNDAGKSTILEALDYFFENSKPDQGDASIGGDAKKVLIGVVFDRLPAELTLDRGARSTLAAEHLLNEDGDLEIHKLFSLAAQRPSAPKVFARGVHPLEEKVKGLLQKNNTDLKALVKDMGLQDACNLNENPSMRQAIYQSLGGNLALELQDVPLNDDNGKAIWSAIQARLPV</sequence>
<accession>A0A1H8VZW3</accession>
<dbReference type="InterPro" id="IPR041685">
    <property type="entry name" value="AAA_GajA/Old/RecF-like"/>
</dbReference>